<dbReference type="Proteomes" id="UP001208689">
    <property type="component" value="Chromosome"/>
</dbReference>
<keyword evidence="4" id="KW-0547">Nucleotide-binding</keyword>
<gene>
    <name evidence="12" type="ORF">NEF87_003598</name>
</gene>
<evidence type="ECO:0000259" key="10">
    <source>
        <dbReference type="Pfam" id="PF00288"/>
    </source>
</evidence>
<evidence type="ECO:0000259" key="11">
    <source>
        <dbReference type="Pfam" id="PF08544"/>
    </source>
</evidence>
<feature type="domain" description="GHMP kinase N-terminal" evidence="10">
    <location>
        <begin position="82"/>
        <end position="165"/>
    </location>
</feature>
<dbReference type="SUPFAM" id="SSF55060">
    <property type="entry name" value="GHMP Kinase, C-terminal domain"/>
    <property type="match status" value="1"/>
</dbReference>
<keyword evidence="1" id="KW-0963">Cytoplasm</keyword>
<reference evidence="12" key="1">
    <citation type="submission" date="2022-09" db="EMBL/GenBank/DDBJ databases">
        <title>Actin cytoskeleton and complex cell architecture in an #Asgard archaeon.</title>
        <authorList>
            <person name="Ponce Toledo R.I."/>
            <person name="Schleper C."/>
            <person name="Rodrigues Oliveira T."/>
            <person name="Wollweber F."/>
            <person name="Xu J."/>
            <person name="Rittmann S."/>
            <person name="Klingl A."/>
            <person name="Pilhofer M."/>
        </authorList>
    </citation>
    <scope>NUCLEOTIDE SEQUENCE</scope>
    <source>
        <strain evidence="12">B-35</strain>
    </source>
</reference>
<organism evidence="12 13">
    <name type="scientific">Candidatus Lokiarchaeum ossiferum</name>
    <dbReference type="NCBI Taxonomy" id="2951803"/>
    <lineage>
        <taxon>Archaea</taxon>
        <taxon>Promethearchaeati</taxon>
        <taxon>Promethearchaeota</taxon>
        <taxon>Promethearchaeia</taxon>
        <taxon>Promethearchaeales</taxon>
        <taxon>Promethearchaeaceae</taxon>
        <taxon>Candidatus Lokiarchaeum</taxon>
    </lineage>
</organism>
<dbReference type="Pfam" id="PF00288">
    <property type="entry name" value="GHMP_kinases_N"/>
    <property type="match status" value="1"/>
</dbReference>
<keyword evidence="2" id="KW-0444">Lipid biosynthesis</keyword>
<keyword evidence="8" id="KW-0443">Lipid metabolism</keyword>
<evidence type="ECO:0000256" key="9">
    <source>
        <dbReference type="ARBA" id="ARBA00029438"/>
    </source>
</evidence>
<dbReference type="InterPro" id="IPR006205">
    <property type="entry name" value="Mev_gal_kin"/>
</dbReference>
<dbReference type="InterPro" id="IPR013750">
    <property type="entry name" value="GHMP_kinase_C_dom"/>
</dbReference>
<dbReference type="PANTHER" id="PTHR43290:SF2">
    <property type="entry name" value="MEVALONATE KINASE"/>
    <property type="match status" value="1"/>
</dbReference>
<evidence type="ECO:0000256" key="4">
    <source>
        <dbReference type="ARBA" id="ARBA00022741"/>
    </source>
</evidence>
<keyword evidence="13" id="KW-1185">Reference proteome</keyword>
<dbReference type="Gene3D" id="3.30.230.10">
    <property type="match status" value="1"/>
</dbReference>
<dbReference type="InterPro" id="IPR006204">
    <property type="entry name" value="GHMP_kinase_N_dom"/>
</dbReference>
<dbReference type="Pfam" id="PF08544">
    <property type="entry name" value="GHMP_kinases_C"/>
    <property type="match status" value="1"/>
</dbReference>
<evidence type="ECO:0000256" key="7">
    <source>
        <dbReference type="ARBA" id="ARBA00022842"/>
    </source>
</evidence>
<comment type="pathway">
    <text evidence="9">Isoprenoid biosynthesis; isopentenyl diphosphate biosynthesis via mevalonate pathway; isopentenyl diphosphate from (R)-mevalonate: step 1/3.</text>
</comment>
<feature type="domain" description="GHMP kinase C-terminal" evidence="11">
    <location>
        <begin position="230"/>
        <end position="304"/>
    </location>
</feature>
<evidence type="ECO:0000256" key="1">
    <source>
        <dbReference type="ARBA" id="ARBA00022490"/>
    </source>
</evidence>
<dbReference type="EC" id="2.7.1.36" evidence="12"/>
<dbReference type="SUPFAM" id="SSF54211">
    <property type="entry name" value="Ribosomal protein S5 domain 2-like"/>
    <property type="match status" value="1"/>
</dbReference>
<dbReference type="NCBIfam" id="TIGR00549">
    <property type="entry name" value="mevalon_kin"/>
    <property type="match status" value="1"/>
</dbReference>
<dbReference type="Gene3D" id="3.30.70.890">
    <property type="entry name" value="GHMP kinase, C-terminal domain"/>
    <property type="match status" value="1"/>
</dbReference>
<dbReference type="PANTHER" id="PTHR43290">
    <property type="entry name" value="MEVALONATE KINASE"/>
    <property type="match status" value="1"/>
</dbReference>
<keyword evidence="3 12" id="KW-0808">Transferase</keyword>
<sequence>MTTTIAKAPGKCILFGEHAVVHNYPALAVAINLFSECKISSHKYNKIILNLRDYEYCKEFESLDNMRKNVNEKWVQIPIGLQYISEKYGIEEKRFRIRIEISSQIWPGSGLGSSASIAVALCSALSHYFNLGLDKANISHCALKCEQITHGNPSGIDNSICSYGGAILYHDSQIERVPIDNIPILLIYSGEPHETIQAIQQVSNLIKKNPESTNIIFNEIGKITKRGLNALNSNNFSMLQQVLHQNQVQLQKLKLSTPNIEKILKIASNEEIQGIKITGAGSGGCLIAIDSSENLTKLSKKLKENSFTSILTSINYSGVQND</sequence>
<keyword evidence="5 12" id="KW-0418">Kinase</keyword>
<evidence type="ECO:0000256" key="5">
    <source>
        <dbReference type="ARBA" id="ARBA00022777"/>
    </source>
</evidence>
<evidence type="ECO:0000313" key="12">
    <source>
        <dbReference type="EMBL" id="UYP47313.1"/>
    </source>
</evidence>
<evidence type="ECO:0000256" key="2">
    <source>
        <dbReference type="ARBA" id="ARBA00022516"/>
    </source>
</evidence>
<dbReference type="InterPro" id="IPR036554">
    <property type="entry name" value="GHMP_kinase_C_sf"/>
</dbReference>
<proteinExistence type="predicted"/>
<keyword evidence="6" id="KW-0067">ATP-binding</keyword>
<evidence type="ECO:0000256" key="6">
    <source>
        <dbReference type="ARBA" id="ARBA00022840"/>
    </source>
</evidence>
<dbReference type="GO" id="GO:0004496">
    <property type="term" value="F:mevalonate kinase activity"/>
    <property type="evidence" value="ECO:0007669"/>
    <property type="project" value="UniProtKB-EC"/>
</dbReference>
<protein>
    <submittedName>
        <fullName evidence="12">Mevalonate kinase</fullName>
        <ecNumber evidence="12">2.7.1.36</ecNumber>
    </submittedName>
</protein>
<evidence type="ECO:0000256" key="8">
    <source>
        <dbReference type="ARBA" id="ARBA00023098"/>
    </source>
</evidence>
<keyword evidence="7" id="KW-0460">Magnesium</keyword>
<name>A0ABY6HVF3_9ARCH</name>
<dbReference type="PRINTS" id="PR00959">
    <property type="entry name" value="MEVGALKINASE"/>
</dbReference>
<dbReference type="InterPro" id="IPR014721">
    <property type="entry name" value="Ribsml_uS5_D2-typ_fold_subgr"/>
</dbReference>
<accession>A0ABY6HVF3</accession>
<evidence type="ECO:0000256" key="3">
    <source>
        <dbReference type="ARBA" id="ARBA00022679"/>
    </source>
</evidence>
<dbReference type="InterPro" id="IPR020568">
    <property type="entry name" value="Ribosomal_Su5_D2-typ_SF"/>
</dbReference>
<dbReference type="EMBL" id="CP104013">
    <property type="protein sequence ID" value="UYP47313.1"/>
    <property type="molecule type" value="Genomic_DNA"/>
</dbReference>
<evidence type="ECO:0000313" key="13">
    <source>
        <dbReference type="Proteomes" id="UP001208689"/>
    </source>
</evidence>